<keyword evidence="4" id="KW-0997">Cell inner membrane</keyword>
<gene>
    <name evidence="10" type="ORF">SPIRO4BDMA_50179</name>
</gene>
<evidence type="ECO:0000256" key="7">
    <source>
        <dbReference type="ARBA" id="ARBA00023136"/>
    </source>
</evidence>
<evidence type="ECO:0000256" key="3">
    <source>
        <dbReference type="ARBA" id="ARBA00022475"/>
    </source>
</evidence>
<feature type="transmembrane region" description="Helical" evidence="8">
    <location>
        <begin position="214"/>
        <end position="239"/>
    </location>
</feature>
<feature type="transmembrane region" description="Helical" evidence="8">
    <location>
        <begin position="173"/>
        <end position="193"/>
    </location>
</feature>
<sequence length="394" mass="42513">MDEVLNNQKISLRFGLNYFMLFAIYGISSPYLQLMVQRLGYSPAAVGLFLGFFELIGITGPIYLAQIADRSGKLKPFLFASTVMILAGLGLLVSFHIPLVTLLSLALLSLGIKTPVPVLDTSLLRTIEFASTKGTKTPNYGLLRAIGSVGFVVVALIAQSIPGFDSSPTGTMAFALGILACLFLVSLFALPEIGTTQARKEKIAFSFKWLDSTYLLGLGVIALGRLAMAPIGSFFSMYLTEELHWHAVGAMWALSASCEIPFIILSWKFIQKKNPMLAIAISSGAIVVRLFIYALFPTPAGAITGQILHSLCYGLFQPAALAFVNLKTPPAARTTGMALYMGVGIGLPTFLGSALGGVVVETFGYRWLFASYTLFALASLALFWKFRARLTAVR</sequence>
<dbReference type="Gene3D" id="1.20.1250.20">
    <property type="entry name" value="MFS general substrate transporter like domains"/>
    <property type="match status" value="2"/>
</dbReference>
<feature type="transmembrane region" description="Helical" evidence="8">
    <location>
        <begin position="338"/>
        <end position="359"/>
    </location>
</feature>
<dbReference type="InterPro" id="IPR036259">
    <property type="entry name" value="MFS_trans_sf"/>
</dbReference>
<accession>A0A3P3XR57</accession>
<protein>
    <submittedName>
        <fullName evidence="10">Major facilitator superfamily MFS_1</fullName>
    </submittedName>
</protein>
<evidence type="ECO:0000256" key="2">
    <source>
        <dbReference type="ARBA" id="ARBA00022448"/>
    </source>
</evidence>
<evidence type="ECO:0000256" key="6">
    <source>
        <dbReference type="ARBA" id="ARBA00022989"/>
    </source>
</evidence>
<feature type="transmembrane region" description="Helical" evidence="8">
    <location>
        <begin position="245"/>
        <end position="265"/>
    </location>
</feature>
<keyword evidence="3" id="KW-1003">Cell membrane</keyword>
<dbReference type="EMBL" id="FWDO01000005">
    <property type="protein sequence ID" value="SLM18664.1"/>
    <property type="molecule type" value="Genomic_DNA"/>
</dbReference>
<dbReference type="PANTHER" id="PTHR23522">
    <property type="entry name" value="BLL5896 PROTEIN"/>
    <property type="match status" value="1"/>
</dbReference>
<feature type="transmembrane region" description="Helical" evidence="8">
    <location>
        <begin position="12"/>
        <end position="32"/>
    </location>
</feature>
<feature type="transmembrane region" description="Helical" evidence="8">
    <location>
        <begin position="44"/>
        <end position="65"/>
    </location>
</feature>
<evidence type="ECO:0000256" key="4">
    <source>
        <dbReference type="ARBA" id="ARBA00022519"/>
    </source>
</evidence>
<keyword evidence="6 8" id="KW-1133">Transmembrane helix</keyword>
<dbReference type="GO" id="GO:0015528">
    <property type="term" value="F:lactose:proton symporter activity"/>
    <property type="evidence" value="ECO:0007669"/>
    <property type="project" value="TreeGrafter"/>
</dbReference>
<evidence type="ECO:0000256" key="1">
    <source>
        <dbReference type="ARBA" id="ARBA00004429"/>
    </source>
</evidence>
<feature type="transmembrane region" description="Helical" evidence="8">
    <location>
        <begin position="365"/>
        <end position="384"/>
    </location>
</feature>
<keyword evidence="2" id="KW-0813">Transport</keyword>
<evidence type="ECO:0000256" key="8">
    <source>
        <dbReference type="SAM" id="Phobius"/>
    </source>
</evidence>
<dbReference type="SUPFAM" id="SSF103473">
    <property type="entry name" value="MFS general substrate transporter"/>
    <property type="match status" value="1"/>
</dbReference>
<feature type="transmembrane region" description="Helical" evidence="8">
    <location>
        <begin position="140"/>
        <end position="161"/>
    </location>
</feature>
<dbReference type="AlphaFoldDB" id="A0A3P3XR57"/>
<organism evidence="10">
    <name type="scientific">uncultured spirochete</name>
    <dbReference type="NCBI Taxonomy" id="156406"/>
    <lineage>
        <taxon>Bacteria</taxon>
        <taxon>Pseudomonadati</taxon>
        <taxon>Spirochaetota</taxon>
        <taxon>Spirochaetia</taxon>
        <taxon>Spirochaetales</taxon>
        <taxon>environmental samples</taxon>
    </lineage>
</organism>
<feature type="transmembrane region" description="Helical" evidence="8">
    <location>
        <begin position="307"/>
        <end position="326"/>
    </location>
</feature>
<evidence type="ECO:0000256" key="5">
    <source>
        <dbReference type="ARBA" id="ARBA00022692"/>
    </source>
</evidence>
<feature type="domain" description="Major facilitator superfamily associated" evidence="9">
    <location>
        <begin position="16"/>
        <end position="369"/>
    </location>
</feature>
<comment type="subcellular location">
    <subcellularLocation>
        <location evidence="1">Cell inner membrane</location>
        <topology evidence="1">Multi-pass membrane protein</topology>
    </subcellularLocation>
</comment>
<feature type="transmembrane region" description="Helical" evidence="8">
    <location>
        <begin position="77"/>
        <end position="95"/>
    </location>
</feature>
<name>A0A3P3XR57_9SPIR</name>
<dbReference type="PANTHER" id="PTHR23522:SF10">
    <property type="entry name" value="3-PHENYLPROPIONIC ACID TRANSPORTER-RELATED"/>
    <property type="match status" value="1"/>
</dbReference>
<evidence type="ECO:0000259" key="9">
    <source>
        <dbReference type="Pfam" id="PF12832"/>
    </source>
</evidence>
<proteinExistence type="predicted"/>
<dbReference type="GO" id="GO:0030395">
    <property type="term" value="F:lactose binding"/>
    <property type="evidence" value="ECO:0007669"/>
    <property type="project" value="TreeGrafter"/>
</dbReference>
<dbReference type="Pfam" id="PF12832">
    <property type="entry name" value="MFS_1_like"/>
    <property type="match status" value="1"/>
</dbReference>
<reference evidence="10" key="1">
    <citation type="submission" date="2017-02" db="EMBL/GenBank/DDBJ databases">
        <authorList>
            <person name="Regsiter A."/>
            <person name="William W."/>
        </authorList>
    </citation>
    <scope>NUCLEOTIDE SEQUENCE</scope>
    <source>
        <strain evidence="10">BdmA 4</strain>
    </source>
</reference>
<evidence type="ECO:0000313" key="10">
    <source>
        <dbReference type="EMBL" id="SLM18664.1"/>
    </source>
</evidence>
<dbReference type="GO" id="GO:0005886">
    <property type="term" value="C:plasma membrane"/>
    <property type="evidence" value="ECO:0007669"/>
    <property type="project" value="UniProtKB-SubCell"/>
</dbReference>
<dbReference type="InterPro" id="IPR024989">
    <property type="entry name" value="MFS_assoc_dom"/>
</dbReference>
<keyword evidence="5 8" id="KW-0812">Transmembrane</keyword>
<keyword evidence="7 8" id="KW-0472">Membrane</keyword>
<feature type="transmembrane region" description="Helical" evidence="8">
    <location>
        <begin position="277"/>
        <end position="295"/>
    </location>
</feature>